<evidence type="ECO:0000256" key="1">
    <source>
        <dbReference type="SAM" id="MobiDB-lite"/>
    </source>
</evidence>
<evidence type="ECO:0000313" key="2">
    <source>
        <dbReference type="EMBL" id="MDZ7281053.1"/>
    </source>
</evidence>
<name>A0ABU5LM81_9SPHN</name>
<reference evidence="3" key="1">
    <citation type="submission" date="2023-07" db="EMBL/GenBank/DDBJ databases">
        <title>Whole genome sequence analysis of rice epiphytic Sphingomonas sanguinis OsEp_Plm_15B2.</title>
        <authorList>
            <person name="Sahu K.P."/>
            <person name="Asharani P."/>
            <person name="Reddy B."/>
            <person name="Kumar A."/>
        </authorList>
    </citation>
    <scope>NUCLEOTIDE SEQUENCE [LARGE SCALE GENOMIC DNA]</scope>
    <source>
        <strain evidence="3">OsEp_Plm_15B2</strain>
    </source>
</reference>
<feature type="compositionally biased region" description="Pro residues" evidence="1">
    <location>
        <begin position="98"/>
        <end position="107"/>
    </location>
</feature>
<proteinExistence type="predicted"/>
<dbReference type="Pfam" id="PF06412">
    <property type="entry name" value="TraD"/>
    <property type="match status" value="1"/>
</dbReference>
<dbReference type="Proteomes" id="UP001292182">
    <property type="component" value="Unassembled WGS sequence"/>
</dbReference>
<gene>
    <name evidence="2" type="primary">traD</name>
    <name evidence="2" type="ORF">N4G62_03285</name>
</gene>
<protein>
    <submittedName>
        <fullName evidence="2">Conjugal transfer protein TraD</fullName>
    </submittedName>
</protein>
<comment type="caution">
    <text evidence="2">The sequence shown here is derived from an EMBL/GenBank/DDBJ whole genome shotgun (WGS) entry which is preliminary data.</text>
</comment>
<sequence length="107" mass="11349">MRKPRDYDAELKALDDKARQLKVRKREQLGELVIATGADALPVEQLAGALLLAVASTDERGKEAQRVRGAAFFRAKSGARQSARRDESSPAPDSGSPRPAPAAPGAA</sequence>
<organism evidence="2 3">
    <name type="scientific">Sphingomonas sanguinis</name>
    <dbReference type="NCBI Taxonomy" id="33051"/>
    <lineage>
        <taxon>Bacteria</taxon>
        <taxon>Pseudomonadati</taxon>
        <taxon>Pseudomonadota</taxon>
        <taxon>Alphaproteobacteria</taxon>
        <taxon>Sphingomonadales</taxon>
        <taxon>Sphingomonadaceae</taxon>
        <taxon>Sphingomonas</taxon>
    </lineage>
</organism>
<accession>A0ABU5LM81</accession>
<dbReference type="InterPro" id="IPR009444">
    <property type="entry name" value="Conjugal_tfr_TraD_a-type"/>
</dbReference>
<dbReference type="EMBL" id="JAOBTW010000003">
    <property type="protein sequence ID" value="MDZ7281053.1"/>
    <property type="molecule type" value="Genomic_DNA"/>
</dbReference>
<evidence type="ECO:0000313" key="3">
    <source>
        <dbReference type="Proteomes" id="UP001292182"/>
    </source>
</evidence>
<keyword evidence="3" id="KW-1185">Reference proteome</keyword>
<feature type="region of interest" description="Disordered" evidence="1">
    <location>
        <begin position="72"/>
        <end position="107"/>
    </location>
</feature>